<accession>A0A0V0TAE1</accession>
<dbReference type="Proteomes" id="UP000055048">
    <property type="component" value="Unassembled WGS sequence"/>
</dbReference>
<dbReference type="EMBL" id="JYDJ01000429">
    <property type="protein sequence ID" value="KRX35559.1"/>
    <property type="molecule type" value="Genomic_DNA"/>
</dbReference>
<reference evidence="1 2" key="1">
    <citation type="submission" date="2015-01" db="EMBL/GenBank/DDBJ databases">
        <title>Evolution of Trichinella species and genotypes.</title>
        <authorList>
            <person name="Korhonen P.K."/>
            <person name="Edoardo P."/>
            <person name="Giuseppe L.R."/>
            <person name="Gasser R.B."/>
        </authorList>
    </citation>
    <scope>NUCLEOTIDE SEQUENCE [LARGE SCALE GENOMIC DNA]</scope>
    <source>
        <strain evidence="1">ISS417</strain>
    </source>
</reference>
<gene>
    <name evidence="1" type="ORF">T05_1856</name>
</gene>
<name>A0A0V0TAE1_9BILA</name>
<sequence>MQILAKNILNESYIGDFKECSVCMQILNIYYDAFYCSAVEKKRCVSTMREVILRLTSEPCSFVIAKV</sequence>
<dbReference type="AlphaFoldDB" id="A0A0V0TAE1"/>
<organism evidence="1 2">
    <name type="scientific">Trichinella murrelli</name>
    <dbReference type="NCBI Taxonomy" id="144512"/>
    <lineage>
        <taxon>Eukaryota</taxon>
        <taxon>Metazoa</taxon>
        <taxon>Ecdysozoa</taxon>
        <taxon>Nematoda</taxon>
        <taxon>Enoplea</taxon>
        <taxon>Dorylaimia</taxon>
        <taxon>Trichinellida</taxon>
        <taxon>Trichinellidae</taxon>
        <taxon>Trichinella</taxon>
    </lineage>
</organism>
<protein>
    <submittedName>
        <fullName evidence="1">Uncharacterized protein</fullName>
    </submittedName>
</protein>
<proteinExistence type="predicted"/>
<keyword evidence="2" id="KW-1185">Reference proteome</keyword>
<evidence type="ECO:0000313" key="2">
    <source>
        <dbReference type="Proteomes" id="UP000055048"/>
    </source>
</evidence>
<evidence type="ECO:0000313" key="1">
    <source>
        <dbReference type="EMBL" id="KRX35559.1"/>
    </source>
</evidence>
<comment type="caution">
    <text evidence="1">The sequence shown here is derived from an EMBL/GenBank/DDBJ whole genome shotgun (WGS) entry which is preliminary data.</text>
</comment>